<gene>
    <name evidence="2" type="ORF">SAMN02982931_03812</name>
</gene>
<proteinExistence type="predicted"/>
<dbReference type="STRING" id="665467.SAMN02982931_03812"/>
<dbReference type="Pfam" id="PF13579">
    <property type="entry name" value="Glyco_trans_4_4"/>
    <property type="match status" value="1"/>
</dbReference>
<organism evidence="2 3">
    <name type="scientific">Bauldia litoralis</name>
    <dbReference type="NCBI Taxonomy" id="665467"/>
    <lineage>
        <taxon>Bacteria</taxon>
        <taxon>Pseudomonadati</taxon>
        <taxon>Pseudomonadota</taxon>
        <taxon>Alphaproteobacteria</taxon>
        <taxon>Hyphomicrobiales</taxon>
        <taxon>Kaistiaceae</taxon>
        <taxon>Bauldia</taxon>
    </lineage>
</organism>
<evidence type="ECO:0000313" key="2">
    <source>
        <dbReference type="EMBL" id="SDB48930.1"/>
    </source>
</evidence>
<dbReference type="GO" id="GO:0016757">
    <property type="term" value="F:glycosyltransferase activity"/>
    <property type="evidence" value="ECO:0007669"/>
    <property type="project" value="TreeGrafter"/>
</dbReference>
<dbReference type="EMBL" id="FMXQ01000008">
    <property type="protein sequence ID" value="SDB48930.1"/>
    <property type="molecule type" value="Genomic_DNA"/>
</dbReference>
<reference evidence="2 3" key="1">
    <citation type="submission" date="2016-10" db="EMBL/GenBank/DDBJ databases">
        <authorList>
            <person name="de Groot N.N."/>
        </authorList>
    </citation>
    <scope>NUCLEOTIDE SEQUENCE [LARGE SCALE GENOMIC DNA]</scope>
    <source>
        <strain evidence="2 3">ATCC 35022</strain>
    </source>
</reference>
<dbReference type="CDD" id="cd03801">
    <property type="entry name" value="GT4_PimA-like"/>
    <property type="match status" value="1"/>
</dbReference>
<accession>A0A1G6DUY5</accession>
<keyword evidence="3" id="KW-1185">Reference proteome</keyword>
<evidence type="ECO:0000259" key="1">
    <source>
        <dbReference type="Pfam" id="PF13579"/>
    </source>
</evidence>
<dbReference type="AlphaFoldDB" id="A0A1G6DUY5"/>
<sequence>MVQDTASPGPTKIRAVIVCPGGRHFEGGISRAMDYLATAFEQRPDAPQVRIVDPRGTGSLVWSPFFLMRAAAVVAWLFATAKADILHINVSVGASTARKSIIALVARMVGAPYLVHIHSGRYHHFYRGLPRPVRAFTRSMLTRAARVVVLGAEWRAFVVDEVGIDPDRVVVMHNAVPGPAIIERREDASKPPKILFLGRLGQGKGVPELIEALATPRIAALSWTAVLAGDGDIEAYRTAAAERGIGDRIAFPGWVGPDTVRELLSSADIMVLPSHHEGLPMSVLEGMAYGLTVVSTPVGAIGEAIDNGVSGLLVPPGDVEALADALGRVISDADLRRLLSNGARTAFLEGFDVNGYATRMAALYAACLADSRH</sequence>
<name>A0A1G6DUY5_9HYPH</name>
<keyword evidence="2" id="KW-0808">Transferase</keyword>
<protein>
    <submittedName>
        <fullName evidence="2">Glycosyltransferase involved in cell wall bisynthesis</fullName>
    </submittedName>
</protein>
<dbReference type="PANTHER" id="PTHR12526:SF631">
    <property type="entry name" value="BLL6306 PROTEIN"/>
    <property type="match status" value="1"/>
</dbReference>
<dbReference type="RefSeq" id="WP_175478527.1">
    <property type="nucleotide sequence ID" value="NZ_FMXQ01000008.1"/>
</dbReference>
<dbReference type="Pfam" id="PF13692">
    <property type="entry name" value="Glyco_trans_1_4"/>
    <property type="match status" value="1"/>
</dbReference>
<dbReference type="PANTHER" id="PTHR12526">
    <property type="entry name" value="GLYCOSYLTRANSFERASE"/>
    <property type="match status" value="1"/>
</dbReference>
<dbReference type="SUPFAM" id="SSF53756">
    <property type="entry name" value="UDP-Glycosyltransferase/glycogen phosphorylase"/>
    <property type="match status" value="1"/>
</dbReference>
<evidence type="ECO:0000313" key="3">
    <source>
        <dbReference type="Proteomes" id="UP000199071"/>
    </source>
</evidence>
<feature type="domain" description="Glycosyltransferase subfamily 4-like N-terminal" evidence="1">
    <location>
        <begin position="16"/>
        <end position="174"/>
    </location>
</feature>
<dbReference type="Gene3D" id="3.40.50.2000">
    <property type="entry name" value="Glycogen Phosphorylase B"/>
    <property type="match status" value="2"/>
</dbReference>
<dbReference type="InterPro" id="IPR028098">
    <property type="entry name" value="Glyco_trans_4-like_N"/>
</dbReference>
<dbReference type="Proteomes" id="UP000199071">
    <property type="component" value="Unassembled WGS sequence"/>
</dbReference>